<keyword evidence="3" id="KW-0489">Methyltransferase</keyword>
<dbReference type="PANTHER" id="PTHR12358">
    <property type="entry name" value="SPHINGOSINE KINASE"/>
    <property type="match status" value="1"/>
</dbReference>
<feature type="compositionally biased region" description="Acidic residues" evidence="9">
    <location>
        <begin position="559"/>
        <end position="571"/>
    </location>
</feature>
<evidence type="ECO:0000256" key="3">
    <source>
        <dbReference type="ARBA" id="ARBA00022603"/>
    </source>
</evidence>
<dbReference type="InterPro" id="IPR045540">
    <property type="entry name" value="YegS/DAGK_C"/>
</dbReference>
<evidence type="ECO:0000256" key="2">
    <source>
        <dbReference type="ARBA" id="ARBA00022454"/>
    </source>
</evidence>
<dbReference type="Gene3D" id="3.40.50.10330">
    <property type="entry name" value="Probable inorganic polyphosphate/atp-NAD kinase, domain 1"/>
    <property type="match status" value="1"/>
</dbReference>
<dbReference type="GO" id="GO:0046512">
    <property type="term" value="P:sphingosine biosynthetic process"/>
    <property type="evidence" value="ECO:0007669"/>
    <property type="project" value="TreeGrafter"/>
</dbReference>
<keyword evidence="5" id="KW-0949">S-adenosyl-L-methionine</keyword>
<name>A0A1W5D3R2_9LECA</name>
<dbReference type="Pfam" id="PF00856">
    <property type="entry name" value="SET"/>
    <property type="match status" value="1"/>
</dbReference>
<dbReference type="AlphaFoldDB" id="A0A1W5D3R2"/>
<keyword evidence="2" id="KW-0158">Chromosome</keyword>
<dbReference type="SMART" id="SM00317">
    <property type="entry name" value="SET"/>
    <property type="match status" value="1"/>
</dbReference>
<feature type="compositionally biased region" description="Acidic residues" evidence="9">
    <location>
        <begin position="658"/>
        <end position="667"/>
    </location>
</feature>
<dbReference type="Gene3D" id="2.170.270.10">
    <property type="entry name" value="SET domain"/>
    <property type="match status" value="1"/>
</dbReference>
<dbReference type="GO" id="GO:0042054">
    <property type="term" value="F:histone methyltransferase activity"/>
    <property type="evidence" value="ECO:0007669"/>
    <property type="project" value="InterPro"/>
</dbReference>
<dbReference type="SMART" id="SM00468">
    <property type="entry name" value="PreSET"/>
    <property type="match status" value="1"/>
</dbReference>
<feature type="domain" description="SET" evidence="11">
    <location>
        <begin position="940"/>
        <end position="1070"/>
    </location>
</feature>
<dbReference type="GO" id="GO:0005694">
    <property type="term" value="C:chromosome"/>
    <property type="evidence" value="ECO:0007669"/>
    <property type="project" value="UniProtKB-SubCell"/>
</dbReference>
<evidence type="ECO:0000259" key="13">
    <source>
        <dbReference type="PROSITE" id="PS50868"/>
    </source>
</evidence>
<feature type="compositionally biased region" description="Basic and acidic residues" evidence="9">
    <location>
        <begin position="342"/>
        <end position="353"/>
    </location>
</feature>
<dbReference type="GO" id="GO:0005524">
    <property type="term" value="F:ATP binding"/>
    <property type="evidence" value="ECO:0007669"/>
    <property type="project" value="UniProtKB-KW"/>
</dbReference>
<evidence type="ECO:0000259" key="11">
    <source>
        <dbReference type="PROSITE" id="PS50280"/>
    </source>
</evidence>
<evidence type="ECO:0000256" key="6">
    <source>
        <dbReference type="ARBA" id="ARBA00022741"/>
    </source>
</evidence>
<feature type="region of interest" description="Disordered" evidence="9">
    <location>
        <begin position="552"/>
        <end position="571"/>
    </location>
</feature>
<keyword evidence="4" id="KW-0808">Transferase</keyword>
<dbReference type="GO" id="GO:0001727">
    <property type="term" value="F:lipid kinase activity"/>
    <property type="evidence" value="ECO:0007669"/>
    <property type="project" value="TreeGrafter"/>
</dbReference>
<feature type="region of interest" description="Disordered" evidence="9">
    <location>
        <begin position="342"/>
        <end position="367"/>
    </location>
</feature>
<feature type="domain" description="Pre-SET" evidence="12">
    <location>
        <begin position="858"/>
        <end position="937"/>
    </location>
</feature>
<dbReference type="PROSITE" id="PS50867">
    <property type="entry name" value="PRE_SET"/>
    <property type="match status" value="1"/>
</dbReference>
<dbReference type="PROSITE" id="PS50868">
    <property type="entry name" value="POST_SET"/>
    <property type="match status" value="1"/>
</dbReference>
<keyword evidence="8" id="KW-0067">ATP-binding</keyword>
<evidence type="ECO:0000256" key="1">
    <source>
        <dbReference type="ARBA" id="ARBA00004286"/>
    </source>
</evidence>
<reference evidence="15" key="1">
    <citation type="submission" date="2017-03" db="EMBL/GenBank/DDBJ databases">
        <authorList>
            <person name="Sharma R."/>
            <person name="Thines M."/>
        </authorList>
    </citation>
    <scope>NUCLEOTIDE SEQUENCE [LARGE SCALE GENOMIC DNA]</scope>
</reference>
<feature type="domain" description="Post-SET" evidence="13">
    <location>
        <begin position="1092"/>
        <end position="1108"/>
    </location>
</feature>
<evidence type="ECO:0000256" key="7">
    <source>
        <dbReference type="ARBA" id="ARBA00022777"/>
    </source>
</evidence>
<evidence type="ECO:0000259" key="12">
    <source>
        <dbReference type="PROSITE" id="PS50867"/>
    </source>
</evidence>
<dbReference type="GO" id="GO:0008270">
    <property type="term" value="F:zinc ion binding"/>
    <property type="evidence" value="ECO:0007669"/>
    <property type="project" value="InterPro"/>
</dbReference>
<feature type="region of interest" description="Disordered" evidence="9">
    <location>
        <begin position="580"/>
        <end position="800"/>
    </location>
</feature>
<dbReference type="InterPro" id="IPR007728">
    <property type="entry name" value="Pre-SET_dom"/>
</dbReference>
<dbReference type="InterPro" id="IPR055916">
    <property type="entry name" value="DUF7493"/>
</dbReference>
<protein>
    <submittedName>
        <fullName evidence="14">Sphingosine kinase</fullName>
    </submittedName>
</protein>
<evidence type="ECO:0000256" key="9">
    <source>
        <dbReference type="SAM" id="MobiDB-lite"/>
    </source>
</evidence>
<dbReference type="Pfam" id="PF00781">
    <property type="entry name" value="DAGK_cat"/>
    <property type="match status" value="1"/>
</dbReference>
<keyword evidence="15" id="KW-1185">Reference proteome</keyword>
<dbReference type="InterPro" id="IPR001214">
    <property type="entry name" value="SET_dom"/>
</dbReference>
<dbReference type="InterPro" id="IPR003616">
    <property type="entry name" value="Post-SET_dom"/>
</dbReference>
<dbReference type="Pfam" id="PF24321">
    <property type="entry name" value="DUF7493"/>
    <property type="match status" value="1"/>
</dbReference>
<keyword evidence="6" id="KW-0547">Nucleotide-binding</keyword>
<organism evidence="14 15">
    <name type="scientific">Lasallia pustulata</name>
    <dbReference type="NCBI Taxonomy" id="136370"/>
    <lineage>
        <taxon>Eukaryota</taxon>
        <taxon>Fungi</taxon>
        <taxon>Dikarya</taxon>
        <taxon>Ascomycota</taxon>
        <taxon>Pezizomycotina</taxon>
        <taxon>Lecanoromycetes</taxon>
        <taxon>OSLEUM clade</taxon>
        <taxon>Umbilicariomycetidae</taxon>
        <taxon>Umbilicariales</taxon>
        <taxon>Umbilicariaceae</taxon>
        <taxon>Lasallia</taxon>
    </lineage>
</organism>
<feature type="compositionally biased region" description="Basic residues" evidence="9">
    <location>
        <begin position="672"/>
        <end position="684"/>
    </location>
</feature>
<dbReference type="EMBL" id="FWEW01001746">
    <property type="protein sequence ID" value="SLM37602.1"/>
    <property type="molecule type" value="Genomic_DNA"/>
</dbReference>
<dbReference type="GO" id="GO:0016020">
    <property type="term" value="C:membrane"/>
    <property type="evidence" value="ECO:0007669"/>
    <property type="project" value="TreeGrafter"/>
</dbReference>
<feature type="compositionally biased region" description="Low complexity" evidence="9">
    <location>
        <begin position="580"/>
        <end position="592"/>
    </location>
</feature>
<proteinExistence type="predicted"/>
<dbReference type="InterPro" id="IPR016064">
    <property type="entry name" value="NAD/diacylglycerol_kinase_sf"/>
</dbReference>
<accession>A0A1W5D3R2</accession>
<keyword evidence="7 14" id="KW-0418">Kinase</keyword>
<evidence type="ECO:0000256" key="4">
    <source>
        <dbReference type="ARBA" id="ARBA00022679"/>
    </source>
</evidence>
<dbReference type="PROSITE" id="PS50146">
    <property type="entry name" value="DAGK"/>
    <property type="match status" value="1"/>
</dbReference>
<feature type="compositionally biased region" description="Polar residues" evidence="9">
    <location>
        <begin position="623"/>
        <end position="637"/>
    </location>
</feature>
<dbReference type="Proteomes" id="UP000192927">
    <property type="component" value="Unassembled WGS sequence"/>
</dbReference>
<evidence type="ECO:0000313" key="14">
    <source>
        <dbReference type="EMBL" id="SLM37602.1"/>
    </source>
</evidence>
<dbReference type="GO" id="GO:0005634">
    <property type="term" value="C:nucleus"/>
    <property type="evidence" value="ECO:0007669"/>
    <property type="project" value="InterPro"/>
</dbReference>
<dbReference type="InterPro" id="IPR017438">
    <property type="entry name" value="ATP-NAD_kinase_N"/>
</dbReference>
<dbReference type="SUPFAM" id="SSF111331">
    <property type="entry name" value="NAD kinase/diacylglycerol kinase-like"/>
    <property type="match status" value="1"/>
</dbReference>
<feature type="domain" description="DAGKc" evidence="10">
    <location>
        <begin position="130"/>
        <end position="269"/>
    </location>
</feature>
<dbReference type="SMART" id="SM00046">
    <property type="entry name" value="DAGKc"/>
    <property type="match status" value="1"/>
</dbReference>
<dbReference type="InterPro" id="IPR001206">
    <property type="entry name" value="Diacylglycerol_kinase_cat_dom"/>
</dbReference>
<evidence type="ECO:0000313" key="15">
    <source>
        <dbReference type="Proteomes" id="UP000192927"/>
    </source>
</evidence>
<dbReference type="PANTHER" id="PTHR12358:SF31">
    <property type="entry name" value="ACYLGLYCEROL KINASE, MITOCHONDRIAL"/>
    <property type="match status" value="1"/>
</dbReference>
<dbReference type="SUPFAM" id="SSF82199">
    <property type="entry name" value="SET domain"/>
    <property type="match status" value="1"/>
</dbReference>
<feature type="compositionally biased region" description="Basic and acidic residues" evidence="9">
    <location>
        <begin position="714"/>
        <end position="729"/>
    </location>
</feature>
<dbReference type="Gene3D" id="2.60.200.40">
    <property type="match status" value="1"/>
</dbReference>
<evidence type="ECO:0000256" key="5">
    <source>
        <dbReference type="ARBA" id="ARBA00022691"/>
    </source>
</evidence>
<dbReference type="InterPro" id="IPR046341">
    <property type="entry name" value="SET_dom_sf"/>
</dbReference>
<dbReference type="InterPro" id="IPR050187">
    <property type="entry name" value="Lipid_Phosphate_FormReg"/>
</dbReference>
<dbReference type="GO" id="GO:0032259">
    <property type="term" value="P:methylation"/>
    <property type="evidence" value="ECO:0007669"/>
    <property type="project" value="UniProtKB-KW"/>
</dbReference>
<evidence type="ECO:0000259" key="10">
    <source>
        <dbReference type="PROSITE" id="PS50146"/>
    </source>
</evidence>
<evidence type="ECO:0000256" key="8">
    <source>
        <dbReference type="ARBA" id="ARBA00022840"/>
    </source>
</evidence>
<dbReference type="GO" id="GO:0005737">
    <property type="term" value="C:cytoplasm"/>
    <property type="evidence" value="ECO:0007669"/>
    <property type="project" value="TreeGrafter"/>
</dbReference>
<dbReference type="Pfam" id="PF19279">
    <property type="entry name" value="YegS_C"/>
    <property type="match status" value="1"/>
</dbReference>
<dbReference type="PROSITE" id="PS50280">
    <property type="entry name" value="SET"/>
    <property type="match status" value="1"/>
</dbReference>
<sequence length="1109" mass="122507">MTSTISSDSDPFADPGVAEGVVDTLNAGRNASLTLATDSLIVLDEGFTTREPTNCCGLIPSSAKTTKAIPFFNVLWAQLSEFDITIHYAHAASKHMVRVAFVNYTIEKLDQKHANAWISKLLDRAYGESQRNKRIKVLINPFGGNGSAQKWYVRDVEPIFAAAHCDVDVERTQFKGHAVEIAEKLDTDAYDVIASCSGDGLPHEVFNGLGRKRDAREALSKVAVVQLPCGTGNAMSWNLNGTGSNSMAALCTVKGIRTPLDLVSITQGDRRTLSFLSQSAGIVAESDLGTENLRWMGSARFTYGFLVRLLRQTLYPCDLAVKVDIPDKAAIREHYRTELGNHAKIDDRRERPIGQEADGSSYSREGDGLPSLKYGTINDDLPAGWNLVPYDKLGNFYAGNMAYMASDANFFPAALPSDGHLDLVTIDGDISRSAAIQSLLAVEKGTFFDMPHVKYRKISAYRIIPKGQRDGYISIDGERVPFEPFQAEVHRGLGTVLSRSGHVYEAQGVCAQSGNEDLAEMLEDVEAGANPGALLRAVVGAIIELRKAAHHTTVPPTDYPDEGDSEAEEEGEMVLDTLKSAQKSQDQKSQQKTVDKKENSQKFHLDTRSPKVSAQGPERHFSKANSIPVSVTVSHTPALSFRSKQPPFGPRTQGSDDSPLEIEESSDESPIKRKGKSLISRKSRKEQADSFASSTATSEFDEDHYLSHRKTLAKSKEQPKASATIKERPIASLKTNKQRPRVSSIRPERPSSSRSSPESDNPHFLGVYLPPRTEITDKRTTKAAGQSGYQAESRPKTKKVGIKGPARRNVFRKTITIEGPPLTLVNEIDNDKSPLQFRFIDDHVCTPGTARVSEEFQHGCDCNPENGQHIGCEYLACECLDDAAIDQNGKKIFPYWGTGGKKGCLRRQFLNSRNHIFECNANCNCGPECRNRVVQHGRTLPLEIFKTESRGWGLRCTADLQEGQFIDTYRGEVITNEEATTREEANGPGKQSYLYSLDKFAEEREYTDDQVLVVDGQHMGGPTRFINHSCEPNCRQFTVSLNHADDKIYELAFFALNNIPAGTELTFNYTDSEDAPISDEEARKRAKEAGQEPIKCLCGADKCRKWLWL</sequence>
<feature type="compositionally biased region" description="Basic and acidic residues" evidence="9">
    <location>
        <begin position="593"/>
        <end position="609"/>
    </location>
</feature>
<comment type="subcellular location">
    <subcellularLocation>
        <location evidence="1">Chromosome</location>
    </subcellularLocation>
</comment>
<dbReference type="Pfam" id="PF05033">
    <property type="entry name" value="Pre-SET"/>
    <property type="match status" value="1"/>
</dbReference>